<feature type="compositionally biased region" description="Basic and acidic residues" evidence="18">
    <location>
        <begin position="746"/>
        <end position="755"/>
    </location>
</feature>
<dbReference type="InterPro" id="IPR008603">
    <property type="entry name" value="DCTN4"/>
</dbReference>
<evidence type="ECO:0000256" key="11">
    <source>
        <dbReference type="ARBA" id="ARBA00022990"/>
    </source>
</evidence>
<dbReference type="PANTHER" id="PTHR13034:SF2">
    <property type="entry name" value="DYNACTIN SUBUNIT 4"/>
    <property type="match status" value="1"/>
</dbReference>
<evidence type="ECO:0000313" key="22">
    <source>
        <dbReference type="Proteomes" id="UP000622797"/>
    </source>
</evidence>
<evidence type="ECO:0000256" key="17">
    <source>
        <dbReference type="PROSITE-ProRule" id="PRU01240"/>
    </source>
</evidence>
<protein>
    <recommendedName>
        <fullName evidence="15">Dynactin subunit 4</fullName>
    </recommendedName>
</protein>
<comment type="similarity">
    <text evidence="17">Belongs to the peptidase S8 family.</text>
</comment>
<keyword evidence="11" id="KW-0007">Acetylation</keyword>
<dbReference type="InterPro" id="IPR036852">
    <property type="entry name" value="Peptidase_S8/S53_dom_sf"/>
</dbReference>
<evidence type="ECO:0000256" key="13">
    <source>
        <dbReference type="ARBA" id="ARBA00023212"/>
    </source>
</evidence>
<keyword evidence="5" id="KW-1017">Isopeptide bond</keyword>
<evidence type="ECO:0000256" key="14">
    <source>
        <dbReference type="ARBA" id="ARBA00034776"/>
    </source>
</evidence>
<comment type="similarity">
    <text evidence="14">Belongs to the dynactin subunit 4 family.</text>
</comment>
<evidence type="ECO:0000256" key="4">
    <source>
        <dbReference type="ARBA" id="ARBA00022490"/>
    </source>
</evidence>
<evidence type="ECO:0000256" key="5">
    <source>
        <dbReference type="ARBA" id="ARBA00022499"/>
    </source>
</evidence>
<feature type="active site" description="Charge relay system" evidence="17">
    <location>
        <position position="470"/>
    </location>
</feature>
<dbReference type="Pfam" id="PF00082">
    <property type="entry name" value="Peptidase_S8"/>
    <property type="match status" value="1"/>
</dbReference>
<feature type="region of interest" description="Disordered" evidence="18">
    <location>
        <begin position="734"/>
        <end position="757"/>
    </location>
</feature>
<evidence type="ECO:0000256" key="2">
    <source>
        <dbReference type="ARBA" id="ARBA00004529"/>
    </source>
</evidence>
<gene>
    <name evidence="21" type="ORF">FSARC_12034</name>
</gene>
<feature type="region of interest" description="Disordered" evidence="18">
    <location>
        <begin position="1156"/>
        <end position="1180"/>
    </location>
</feature>
<dbReference type="PRINTS" id="PR00723">
    <property type="entry name" value="SUBTILISIN"/>
</dbReference>
<sequence length="1270" mass="141708">MDKGGGIEAELNALDFAKDVLCGVSNIAGRLAASEKLCDAGRLAASLWMAMKALDTADASQLPRLQERLPKLLDDLESVCAWPTPSDPRRPILRSILRKSTYRSLHEAEARVQKGVYAFLIGPAFVKKQYFKNLGQFYKKAMTVKEAEHKVSKTKAADTEEYPSHVNSVLYSVLRDHSTCTCMGGNPEVTKSHHARLRLRADIVKVDECIAFEMLISASPNDWDYWQDLQLTVSIMHFLPEPPTEEGPLGEKDAAFYASKPYYVVQFVEQDDPFMEYCDSYSVIYRYPRLLALCIMLLEIGRGESLPVLDYGSMEATLNANWSLAKRLVDKPRSWGDFDYADYRKVVLNCLNRKLFDEASATEDLGTEVDVISRKAILYEVVVAPLERLLKLLGFWEALYNIDPIDSRGPNPIIGIPAPAPLPSTSKDHEAIRSTRWLDKLHEINTYIYNTSRKSSQGQTSRAIRIAILDTGYDHEATFFGLPDRRRRMKGWRDWAGDSQLPIDENGHGTHTVALVMKVAPFADIYVARVARDRSSLKNCTRNISEAIRWAVTDCEADMISMSFGFQEEIPDIGQAIREAELLRQNRILLFAAASNSGGNHKEMFPANHDSVISIRSTNSNGAFLDANPPVDPNGPIVYGTLGKDVPSAWLCNVDGELPMSGSSVATAVAVGIAAMILAFANAGFSNSEFPLPPELPSTNVESGKLNTITAAMAPVIPYTYIQCPCSDISPPDLPQAPQTQPSSDTDERTFDPADPRSNYSLYPLEYLLYCEDCQQIRCPRCVNEEVVTYYCPNCLFEVPSSNLRSEGNRCTRSCYQCPVCIGPLQVMALTPTDPTHLGADPSGHHGRYALYCQYCNWTSTEIGIDFDRPSGIHSQLSKINNGGDLKLTAREFKERRKENPDEPPPADSDVDTDLQFANLKSFYQTQLADTNASVGGMSTLNDNVGFGSPAALSRIMAMYTGHGHARKRNGPSDVMREAFTTEEGLKLADLDESSQIKKLHQEGWDTTASKEQNLEQTEAQRFQDGLRPIPYLLRTKRSKRCSVCRHIISKPENKVTSTRFKIRLVAKSYIPTITIRPLNPTAGPIPTTQRPQVQLERPLKPLNPYHYILTFKNPLFDGIKVTLATPNSTPGRFSSKVTILCPQFEIDANTDMWDDALKDDDRDKKRKGEESSGQPEAGKIWERGRNWVSIILEVVPASLQPDAQTGDKVDKSPLKEDEDILEIPMFVRMEWEADSQQDVGTAPGKEKDGEEKRELAYWCVLGVGRISHD</sequence>
<dbReference type="EMBL" id="JABEXW010000803">
    <property type="protein sequence ID" value="KAF4954704.1"/>
    <property type="molecule type" value="Genomic_DNA"/>
</dbReference>
<feature type="active site" description="Charge relay system" evidence="17">
    <location>
        <position position="508"/>
    </location>
</feature>
<comment type="subcellular location">
    <subcellularLocation>
        <location evidence="1">Cytoplasm</location>
        <location evidence="1">Cytoskeleton</location>
        <location evidence="1">Microtubule organizing center</location>
        <location evidence="1">Centrosome</location>
    </subcellularLocation>
    <subcellularLocation>
        <location evidence="2">Cytoplasm</location>
        <location evidence="2">Cytoskeleton</location>
        <location evidence="2">Stress fiber</location>
    </subcellularLocation>
    <subcellularLocation>
        <location evidence="3">Cytoplasm</location>
        <location evidence="3">Myofibril</location>
    </subcellularLocation>
</comment>
<feature type="domain" description="DUF7580" evidence="20">
    <location>
        <begin position="280"/>
        <end position="391"/>
    </location>
</feature>
<feature type="domain" description="Peptidase S8/S53" evidence="19">
    <location>
        <begin position="462"/>
        <end position="688"/>
    </location>
</feature>
<dbReference type="GO" id="GO:0005869">
    <property type="term" value="C:dynactin complex"/>
    <property type="evidence" value="ECO:0007669"/>
    <property type="project" value="InterPro"/>
</dbReference>
<keyword evidence="10" id="KW-0832">Ubl conjugation</keyword>
<dbReference type="PANTHER" id="PTHR13034">
    <property type="entry name" value="DYNACTIN P62 SUBUNIT"/>
    <property type="match status" value="1"/>
</dbReference>
<feature type="active site" description="Charge relay system" evidence="17">
    <location>
        <position position="664"/>
    </location>
</feature>
<keyword evidence="8 17" id="KW-0378">Hydrolase</keyword>
<evidence type="ECO:0000256" key="12">
    <source>
        <dbReference type="ARBA" id="ARBA00023054"/>
    </source>
</evidence>
<feature type="compositionally biased region" description="Basic and acidic residues" evidence="18">
    <location>
        <begin position="1156"/>
        <end position="1171"/>
    </location>
</feature>
<keyword evidence="7 17" id="KW-0645">Protease</keyword>
<reference evidence="21" key="1">
    <citation type="journal article" date="2020" name="BMC Genomics">
        <title>Correction to: Identification and distribution of gene clusters required for synthesis of sphingolipid metabolism inhibitors in diverse species of the filamentous fungus Fusarium.</title>
        <authorList>
            <person name="Kim H.S."/>
            <person name="Lohmar J.M."/>
            <person name="Busman M."/>
            <person name="Brown D.W."/>
            <person name="Naumann T.A."/>
            <person name="Divon H.H."/>
            <person name="Lysoe E."/>
            <person name="Uhlig S."/>
            <person name="Proctor R.H."/>
        </authorList>
    </citation>
    <scope>NUCLEOTIDE SEQUENCE</scope>
    <source>
        <strain evidence="21">NRRL 20472</strain>
    </source>
</reference>
<dbReference type="Gene3D" id="3.40.50.200">
    <property type="entry name" value="Peptidase S8/S53 domain"/>
    <property type="match status" value="1"/>
</dbReference>
<dbReference type="InterPro" id="IPR015500">
    <property type="entry name" value="Peptidase_S8_subtilisin-rel"/>
</dbReference>
<dbReference type="Pfam" id="PF24476">
    <property type="entry name" value="DUF7580"/>
    <property type="match status" value="1"/>
</dbReference>
<dbReference type="GO" id="GO:0001725">
    <property type="term" value="C:stress fiber"/>
    <property type="evidence" value="ECO:0007669"/>
    <property type="project" value="UniProtKB-SubCell"/>
</dbReference>
<comment type="subunit">
    <text evidence="16">Subunit of dynactin, a multiprotein complex part of a tripartite complex with dynein and a adapter, such as BICDL1, BICD2 or HOOK3. The dynactin complex is built around ACTR1A/ACTB filament and consists of an actin-related filament composed of a shoulder domain, a pointed end and a barbed end. Its length is defined by its flexible shoulder domain. The soulder is composed of 2 DCTN1 subunits, 4 DCTN2 and 2 DCTN3. The 4 DCNT2 (via N-terminus) bind the ACTR1A filament and act as molecular rulers to determine the length. The pointed end is important for binding dynein-dynactin cargo adapters. Consists of 4 subunits: ACTR10, DCNT4, DCTN5 and DCTN6. The barbed end is composed of a CAPZA1:CAPZB heterodimers, which binds ACTR1A/ACTB filament and dynactin and stabilizes dynactin. Interacts with ATP7B, but not ATP7A, in a copper-dependent manner. Interacts with ANK2; this interaction is required for localization at costameres. Interacts with N4BP2L1.</text>
</comment>
<keyword evidence="4" id="KW-0963">Cytoplasm</keyword>
<evidence type="ECO:0000256" key="9">
    <source>
        <dbReference type="ARBA" id="ARBA00022825"/>
    </source>
</evidence>
<evidence type="ECO:0000256" key="18">
    <source>
        <dbReference type="SAM" id="MobiDB-lite"/>
    </source>
</evidence>
<dbReference type="OrthoDB" id="283815at2759"/>
<evidence type="ECO:0000256" key="6">
    <source>
        <dbReference type="ARBA" id="ARBA00022553"/>
    </source>
</evidence>
<evidence type="ECO:0000256" key="8">
    <source>
        <dbReference type="ARBA" id="ARBA00022801"/>
    </source>
</evidence>
<evidence type="ECO:0000256" key="3">
    <source>
        <dbReference type="ARBA" id="ARBA00004657"/>
    </source>
</evidence>
<organism evidence="21 22">
    <name type="scientific">Fusarium sarcochroum</name>
    <dbReference type="NCBI Taxonomy" id="1208366"/>
    <lineage>
        <taxon>Eukaryota</taxon>
        <taxon>Fungi</taxon>
        <taxon>Dikarya</taxon>
        <taxon>Ascomycota</taxon>
        <taxon>Pezizomycotina</taxon>
        <taxon>Sordariomycetes</taxon>
        <taxon>Hypocreomycetidae</taxon>
        <taxon>Hypocreales</taxon>
        <taxon>Nectriaceae</taxon>
        <taxon>Fusarium</taxon>
        <taxon>Fusarium lateritium species complex</taxon>
    </lineage>
</organism>
<evidence type="ECO:0000259" key="20">
    <source>
        <dbReference type="Pfam" id="PF24476"/>
    </source>
</evidence>
<keyword evidence="12" id="KW-0175">Coiled coil</keyword>
<dbReference type="Pfam" id="PF05502">
    <property type="entry name" value="Dynactin_p62"/>
    <property type="match status" value="1"/>
</dbReference>
<dbReference type="InterPro" id="IPR000209">
    <property type="entry name" value="Peptidase_S8/S53_dom"/>
</dbReference>
<evidence type="ECO:0000313" key="21">
    <source>
        <dbReference type="EMBL" id="KAF4954704.1"/>
    </source>
</evidence>
<accession>A0A8H4TBE0</accession>
<comment type="caution">
    <text evidence="21">The sequence shown here is derived from an EMBL/GenBank/DDBJ whole genome shotgun (WGS) entry which is preliminary data.</text>
</comment>
<dbReference type="InterPro" id="IPR056002">
    <property type="entry name" value="DUF7580"/>
</dbReference>
<evidence type="ECO:0000256" key="16">
    <source>
        <dbReference type="ARBA" id="ARBA00093507"/>
    </source>
</evidence>
<evidence type="ECO:0000256" key="15">
    <source>
        <dbReference type="ARBA" id="ARBA00034864"/>
    </source>
</evidence>
<evidence type="ECO:0000256" key="1">
    <source>
        <dbReference type="ARBA" id="ARBA00004300"/>
    </source>
</evidence>
<proteinExistence type="inferred from homology"/>
<dbReference type="SUPFAM" id="SSF52743">
    <property type="entry name" value="Subtilisin-like"/>
    <property type="match status" value="1"/>
</dbReference>
<keyword evidence="6" id="KW-0597">Phosphoprotein</keyword>
<evidence type="ECO:0000259" key="19">
    <source>
        <dbReference type="Pfam" id="PF00082"/>
    </source>
</evidence>
<keyword evidence="22" id="KW-1185">Reference proteome</keyword>
<evidence type="ECO:0000256" key="10">
    <source>
        <dbReference type="ARBA" id="ARBA00022843"/>
    </source>
</evidence>
<evidence type="ECO:0000256" key="7">
    <source>
        <dbReference type="ARBA" id="ARBA00022670"/>
    </source>
</evidence>
<reference evidence="21" key="2">
    <citation type="submission" date="2020-05" db="EMBL/GenBank/DDBJ databases">
        <authorList>
            <person name="Kim H.-S."/>
            <person name="Proctor R.H."/>
            <person name="Brown D.W."/>
        </authorList>
    </citation>
    <scope>NUCLEOTIDE SEQUENCE</scope>
    <source>
        <strain evidence="21">NRRL 20472</strain>
    </source>
</reference>
<name>A0A8H4TBE0_9HYPO</name>
<dbReference type="Proteomes" id="UP000622797">
    <property type="component" value="Unassembled WGS sequence"/>
</dbReference>
<dbReference type="AlphaFoldDB" id="A0A8H4TBE0"/>
<dbReference type="PROSITE" id="PS51892">
    <property type="entry name" value="SUBTILASE"/>
    <property type="match status" value="1"/>
</dbReference>
<dbReference type="GO" id="GO:0004252">
    <property type="term" value="F:serine-type endopeptidase activity"/>
    <property type="evidence" value="ECO:0007669"/>
    <property type="project" value="UniProtKB-UniRule"/>
</dbReference>
<keyword evidence="13" id="KW-0206">Cytoskeleton</keyword>
<dbReference type="CDD" id="cd00306">
    <property type="entry name" value="Peptidases_S8_S53"/>
    <property type="match status" value="1"/>
</dbReference>
<keyword evidence="9 17" id="KW-0720">Serine protease</keyword>
<dbReference type="GO" id="GO:0006508">
    <property type="term" value="P:proteolysis"/>
    <property type="evidence" value="ECO:0007669"/>
    <property type="project" value="UniProtKB-KW"/>
</dbReference>